<dbReference type="InterPro" id="IPR015940">
    <property type="entry name" value="UBA"/>
</dbReference>
<evidence type="ECO:0000256" key="1">
    <source>
        <dbReference type="SAM" id="MobiDB-lite"/>
    </source>
</evidence>
<dbReference type="GO" id="GO:0016197">
    <property type="term" value="P:endosomal transport"/>
    <property type="evidence" value="ECO:0007669"/>
    <property type="project" value="TreeGrafter"/>
</dbReference>
<feature type="region of interest" description="Disordered" evidence="1">
    <location>
        <begin position="989"/>
        <end position="1040"/>
    </location>
</feature>
<dbReference type="GO" id="GO:0005509">
    <property type="term" value="F:calcium ion binding"/>
    <property type="evidence" value="ECO:0007669"/>
    <property type="project" value="InterPro"/>
</dbReference>
<dbReference type="Pfam" id="PF12763">
    <property type="entry name" value="EH"/>
    <property type="match status" value="3"/>
</dbReference>
<dbReference type="SMART" id="SM00165">
    <property type="entry name" value="UBA"/>
    <property type="match status" value="1"/>
</dbReference>
<feature type="compositionally biased region" description="Low complexity" evidence="1">
    <location>
        <begin position="1214"/>
        <end position="1226"/>
    </location>
</feature>
<feature type="compositionally biased region" description="Acidic residues" evidence="1">
    <location>
        <begin position="1118"/>
        <end position="1127"/>
    </location>
</feature>
<feature type="domain" description="EH" evidence="3">
    <location>
        <begin position="9"/>
        <end position="113"/>
    </location>
</feature>
<evidence type="ECO:0000259" key="4">
    <source>
        <dbReference type="PROSITE" id="PS50222"/>
    </source>
</evidence>
<name>A0A8H3TWJ8_9TREE</name>
<feature type="region of interest" description="Disordered" evidence="1">
    <location>
        <begin position="1053"/>
        <end position="1481"/>
    </location>
</feature>
<gene>
    <name evidence="5" type="ORF">NliqN6_4560</name>
</gene>
<dbReference type="PROSITE" id="PS50031">
    <property type="entry name" value="EH"/>
    <property type="match status" value="3"/>
</dbReference>
<dbReference type="PANTHER" id="PTHR11216">
    <property type="entry name" value="EH DOMAIN"/>
    <property type="match status" value="1"/>
</dbReference>
<accession>A0A8H3TWJ8</accession>
<feature type="compositionally biased region" description="Polar residues" evidence="1">
    <location>
        <begin position="1334"/>
        <end position="1354"/>
    </location>
</feature>
<sequence length="1516" mass="160596">MAGQFSPQEQTYFNRLFDVVDKEKLGVLPGDASITFLLTSKLPQRTLGEIWALCDPNNTGYLTRDGWWKACRLIGWAQKGETVREELMIKAGALPKFEGHDVPSVPAAMTPQLTGVGAAQPPLTPADKNQYTRLFVSANPVNGLLPATQAQSIFLKSGLPTETLAQIWNLADTQQRGSLDLPDFVLAMYFIQHTMAGTFKSLPPVLPAGLYEQASGGRPRPAALPTSPISRQMTGGGMVGGSPTPSLMARQMTGSGPMQPQRTGQSFTAAPQRQFSGSLFAPPQQQQQQGAWDIKPEEKQAADSFFDGLDTGRKGYIEGDVAVPFMLQSGLPEGTLAQIWDLADIRKEGKLNKDEFAVAMYLINKKLGGIEPPQTLPTSLIPPSLRSGVEAQQNQPSQTQRDLFDLFADSPPATTSATQQGQTQSQNYFASPLTATATGQGQGQHNDPRAQLPGGTESFGTPSFGTDLMGDDDTPAPAPAAQPRAPPSRSLSAIQPQSTGPKTPTRDYSADIGNAKNSLDSTTRAVHDLEKEKAELESKESSSAAQLKEIELRLSSVRAQHDNESRIVNDLKRRTQEQTETLAKLRSELIANESELSALRAEKDETEQALLRDKEEVRTMGKRMKEVQEETDKLKSLLEKMKKEARQQRGMVAIAKKQVQTVESGRDAVQKEMDEVAAGKGMEDLEEQSGGLSAATVISPQSTGMASPGNVVTAASIPLPATPQRALSPVATGNQSRSNNPFDRLGFGGSSFAKPPSPANNGASLFATAFGTQENVSAPVEASRDAPVTEEAHDESLSALEKATIGAGAALAAVGTVAGVAVAGVEKALGIDDDQDKSANEQPPAETIHEIAQNVKEDTTESQVESTQDENAQASAGDNINAKSPSSLAPGESEDPFDMPSKLERRDSDATPTAEAPSTSGDVNADPFGMPPTAATGGFVTATEKQPQSDFDDNFESDFAQGFGNDFSKGAAIGTEGAVGKNLANNGPFGTADSEFQPATTFDDDFASATPDTGFGQVTSPTADMHLAPASEPKNEFESALGNADKPVISAIPPQIRGLMAPNMPERTASTQAIASSSSVGTPLSEFAPSTPRTPYTEEADSENASPAPRTSATREEPEIDSDDDEAYGAPSAPPRDIEPESSDDEAEGPEDLDRSRSPFANQQNQQSMSASHESAAPVQPRENPVPALSNLGLGAPLAEDNERSAPIKESFEQTAQSQQAYSQSTPIQSVESSQAQQPSFDSFAQTTQPQTSETFSPAVQSAVAPASHAEKRRDPPPPPPARSPGQSQSSNPFASFAASSVPQPVEASSTATKQAPSASASSFDDDFDFENLPSAQVSHGQPSSQAETRQPTTNFDDEFDDFDNDFEQIRPAAQQPAIAPPVTTASAPSGGAPQLPGFDDNFGLSKPVAAARQTQGKTDNGFGFDDDFESAFTPVPHANQQQGGYAPPSGPPPAQSQSVRPDLPVRPSVNGSKAQPDDLEDVKKLCNMGFDRSLVVEALEANGYDFSKTLNVLLT</sequence>
<feature type="compositionally biased region" description="Basic and acidic residues" evidence="1">
    <location>
        <begin position="1201"/>
        <end position="1212"/>
    </location>
</feature>
<feature type="compositionally biased region" description="Low complexity" evidence="1">
    <location>
        <begin position="1257"/>
        <end position="1268"/>
    </location>
</feature>
<feature type="region of interest" description="Disordered" evidence="1">
    <location>
        <begin position="855"/>
        <end position="959"/>
    </location>
</feature>
<feature type="compositionally biased region" description="Pro residues" evidence="1">
    <location>
        <begin position="476"/>
        <end position="486"/>
    </location>
</feature>
<feature type="region of interest" description="Disordered" evidence="1">
    <location>
        <begin position="372"/>
        <end position="398"/>
    </location>
</feature>
<feature type="compositionally biased region" description="Polar residues" evidence="1">
    <location>
        <begin position="731"/>
        <end position="741"/>
    </location>
</feature>
<feature type="compositionally biased region" description="Polar residues" evidence="1">
    <location>
        <begin position="1307"/>
        <end position="1317"/>
    </location>
</feature>
<feature type="compositionally biased region" description="Low complexity" evidence="1">
    <location>
        <begin position="1370"/>
        <end position="1382"/>
    </location>
</feature>
<feature type="compositionally biased region" description="Polar residues" evidence="1">
    <location>
        <begin position="1103"/>
        <end position="1112"/>
    </location>
</feature>
<dbReference type="SUPFAM" id="SSF46934">
    <property type="entry name" value="UBA-like"/>
    <property type="match status" value="1"/>
</dbReference>
<reference evidence="5" key="1">
    <citation type="submission" date="2020-07" db="EMBL/GenBank/DDBJ databases">
        <title>Draft Genome Sequence of a Deep-Sea Yeast, Naganishia (Cryptococcus) liquefaciens strain N6.</title>
        <authorList>
            <person name="Han Y.W."/>
            <person name="Kajitani R."/>
            <person name="Morimoto H."/>
            <person name="Parhat M."/>
            <person name="Tsubouchi H."/>
            <person name="Bakenova O."/>
            <person name="Ogata M."/>
            <person name="Argunhan B."/>
            <person name="Aoki R."/>
            <person name="Kajiwara S."/>
            <person name="Itoh T."/>
            <person name="Iwasaki H."/>
        </authorList>
    </citation>
    <scope>NUCLEOTIDE SEQUENCE</scope>
    <source>
        <strain evidence="5">N6</strain>
    </source>
</reference>
<evidence type="ECO:0000259" key="2">
    <source>
        <dbReference type="PROSITE" id="PS50030"/>
    </source>
</evidence>
<organism evidence="5 6">
    <name type="scientific">Naganishia liquefaciens</name>
    <dbReference type="NCBI Taxonomy" id="104408"/>
    <lineage>
        <taxon>Eukaryota</taxon>
        <taxon>Fungi</taxon>
        <taxon>Dikarya</taxon>
        <taxon>Basidiomycota</taxon>
        <taxon>Agaricomycotina</taxon>
        <taxon>Tremellomycetes</taxon>
        <taxon>Filobasidiales</taxon>
        <taxon>Filobasidiaceae</taxon>
        <taxon>Naganishia</taxon>
    </lineage>
</organism>
<comment type="caution">
    <text evidence="5">The sequence shown here is derived from an EMBL/GenBank/DDBJ whole genome shotgun (WGS) entry which is preliminary data.</text>
</comment>
<proteinExistence type="predicted"/>
<feature type="compositionally biased region" description="Polar residues" evidence="1">
    <location>
        <begin position="436"/>
        <end position="445"/>
    </location>
</feature>
<keyword evidence="6" id="KW-1185">Reference proteome</keyword>
<dbReference type="InterPro" id="IPR011992">
    <property type="entry name" value="EF-hand-dom_pair"/>
</dbReference>
<feature type="domain" description="EH" evidence="3">
    <location>
        <begin position="127"/>
        <end position="217"/>
    </location>
</feature>
<dbReference type="SMART" id="SM00027">
    <property type="entry name" value="EH"/>
    <property type="match status" value="3"/>
</dbReference>
<dbReference type="GO" id="GO:0006897">
    <property type="term" value="P:endocytosis"/>
    <property type="evidence" value="ECO:0007669"/>
    <property type="project" value="TreeGrafter"/>
</dbReference>
<dbReference type="GO" id="GO:0005737">
    <property type="term" value="C:cytoplasm"/>
    <property type="evidence" value="ECO:0007669"/>
    <property type="project" value="TreeGrafter"/>
</dbReference>
<evidence type="ECO:0000313" key="6">
    <source>
        <dbReference type="Proteomes" id="UP000620104"/>
    </source>
</evidence>
<feature type="domain" description="EF-hand" evidence="4">
    <location>
        <begin position="331"/>
        <end position="366"/>
    </location>
</feature>
<feature type="compositionally biased region" description="Acidic residues" evidence="1">
    <location>
        <begin position="1140"/>
        <end position="1151"/>
    </location>
</feature>
<dbReference type="CDD" id="cd00052">
    <property type="entry name" value="EH"/>
    <property type="match status" value="3"/>
</dbReference>
<dbReference type="InterPro" id="IPR009060">
    <property type="entry name" value="UBA-like_sf"/>
</dbReference>
<feature type="region of interest" description="Disordered" evidence="1">
    <location>
        <begin position="436"/>
        <end position="522"/>
    </location>
</feature>
<feature type="domain" description="UBA" evidence="2">
    <location>
        <begin position="1476"/>
        <end position="1516"/>
    </location>
</feature>
<feature type="compositionally biased region" description="Acidic residues" evidence="1">
    <location>
        <begin position="1356"/>
        <end position="1367"/>
    </location>
</feature>
<dbReference type="OrthoDB" id="524326at2759"/>
<dbReference type="Gene3D" id="1.10.8.10">
    <property type="entry name" value="DNA helicase RuvA subunit, C-terminal domain"/>
    <property type="match status" value="1"/>
</dbReference>
<feature type="compositionally biased region" description="Low complexity" evidence="1">
    <location>
        <begin position="1287"/>
        <end position="1306"/>
    </location>
</feature>
<dbReference type="GO" id="GO:0005886">
    <property type="term" value="C:plasma membrane"/>
    <property type="evidence" value="ECO:0007669"/>
    <property type="project" value="TreeGrafter"/>
</dbReference>
<feature type="region of interest" description="Disordered" evidence="1">
    <location>
        <begin position="213"/>
        <end position="235"/>
    </location>
</feature>
<dbReference type="Gene3D" id="1.10.238.10">
    <property type="entry name" value="EF-hand"/>
    <property type="match status" value="3"/>
</dbReference>
<dbReference type="PROSITE" id="PS50030">
    <property type="entry name" value="UBA"/>
    <property type="match status" value="1"/>
</dbReference>
<dbReference type="SUPFAM" id="SSF47473">
    <property type="entry name" value="EF-hand"/>
    <property type="match status" value="3"/>
</dbReference>
<protein>
    <submittedName>
        <fullName evidence="5">Uncharacterized protein</fullName>
    </submittedName>
</protein>
<feature type="compositionally biased region" description="Polar residues" evidence="1">
    <location>
        <begin position="1227"/>
        <end position="1256"/>
    </location>
</feature>
<dbReference type="Pfam" id="PF00627">
    <property type="entry name" value="UBA"/>
    <property type="match status" value="1"/>
</dbReference>
<feature type="region of interest" description="Disordered" evidence="1">
    <location>
        <begin position="727"/>
        <end position="759"/>
    </location>
</feature>
<dbReference type="InterPro" id="IPR000261">
    <property type="entry name" value="EH_dom"/>
</dbReference>
<dbReference type="InterPro" id="IPR002048">
    <property type="entry name" value="EF_hand_dom"/>
</dbReference>
<evidence type="ECO:0000259" key="3">
    <source>
        <dbReference type="PROSITE" id="PS50031"/>
    </source>
</evidence>
<dbReference type="PANTHER" id="PTHR11216:SF170">
    <property type="entry name" value="DYNAMIN ASSOCIATED PROTEIN 160, ISOFORM D"/>
    <property type="match status" value="1"/>
</dbReference>
<dbReference type="EMBL" id="BLZA01000028">
    <property type="protein sequence ID" value="GHJ88158.1"/>
    <property type="molecule type" value="Genomic_DNA"/>
</dbReference>
<dbReference type="Proteomes" id="UP000620104">
    <property type="component" value="Unassembled WGS sequence"/>
</dbReference>
<dbReference type="PROSITE" id="PS50222">
    <property type="entry name" value="EF_HAND_2"/>
    <property type="match status" value="1"/>
</dbReference>
<evidence type="ECO:0000313" key="5">
    <source>
        <dbReference type="EMBL" id="GHJ88158.1"/>
    </source>
</evidence>
<feature type="compositionally biased region" description="Polar residues" evidence="1">
    <location>
        <begin position="861"/>
        <end position="887"/>
    </location>
</feature>
<feature type="domain" description="EH" evidence="3">
    <location>
        <begin position="298"/>
        <end position="387"/>
    </location>
</feature>
<feature type="compositionally biased region" description="Low complexity" evidence="1">
    <location>
        <begin position="1068"/>
        <end position="1079"/>
    </location>
</feature>